<reference evidence="3" key="1">
    <citation type="submission" date="2009-09" db="EMBL/GenBank/DDBJ databases">
        <title>The complete genome of Nakamurella multipartita DSM 44233.</title>
        <authorList>
            <consortium name="US DOE Joint Genome Institute (JGI-PGF)"/>
            <person name="Lucas S."/>
            <person name="Copeland A."/>
            <person name="Lapidus A."/>
            <person name="Glavina del Rio T."/>
            <person name="Dalin E."/>
            <person name="Tice H."/>
            <person name="Bruce D."/>
            <person name="Goodwin L."/>
            <person name="Pitluck S."/>
            <person name="Kyrpides N."/>
            <person name="Mavromatis K."/>
            <person name="Ivanova N."/>
            <person name="Ovchinnikova G."/>
            <person name="Sims D."/>
            <person name="Meincke L."/>
            <person name="Brettin T."/>
            <person name="Detter J.C."/>
            <person name="Han C."/>
            <person name="Larimer F."/>
            <person name="Land M."/>
            <person name="Hauser L."/>
            <person name="Markowitz V."/>
            <person name="Cheng J.-F."/>
            <person name="Hugenholtz P."/>
            <person name="Woyke T."/>
            <person name="Wu D."/>
            <person name="Klenk H.-P."/>
            <person name="Eisen J.A."/>
        </authorList>
    </citation>
    <scope>NUCLEOTIDE SEQUENCE [LARGE SCALE GENOMIC DNA]</scope>
    <source>
        <strain evidence="3">ATCC 700099 / DSM 44233 / CIP 104796 / JCM 9543 / NBRC 105858 / Y-104</strain>
    </source>
</reference>
<feature type="domain" description="DUF1214" evidence="1">
    <location>
        <begin position="158"/>
        <end position="268"/>
    </location>
</feature>
<evidence type="ECO:0000313" key="3">
    <source>
        <dbReference type="Proteomes" id="UP000002218"/>
    </source>
</evidence>
<dbReference type="EMBL" id="CP001737">
    <property type="protein sequence ID" value="ACV78957.1"/>
    <property type="molecule type" value="Genomic_DNA"/>
</dbReference>
<evidence type="ECO:0000313" key="2">
    <source>
        <dbReference type="EMBL" id="ACV78957.1"/>
    </source>
</evidence>
<dbReference type="Pfam" id="PF06742">
    <property type="entry name" value="DUF1214"/>
    <property type="match status" value="1"/>
</dbReference>
<dbReference type="eggNOG" id="COG5361">
    <property type="taxonomic scope" value="Bacteria"/>
</dbReference>
<dbReference type="KEGG" id="nml:Namu_2605"/>
<dbReference type="Gene3D" id="2.60.120.600">
    <property type="entry name" value="Domain of unknown function DUF1214, C-terminal domain"/>
    <property type="match status" value="1"/>
</dbReference>
<dbReference type="HOGENOM" id="CLU_955898_0_0_11"/>
<dbReference type="Proteomes" id="UP000002218">
    <property type="component" value="Chromosome"/>
</dbReference>
<gene>
    <name evidence="2" type="ordered locus">Namu_2605</name>
</gene>
<sequence length="291" mass="31286">MTAQADAFRRSLLLQTSTGYNLDPTGGATRILPEIAFAIPFKTIADTLIRIAPIRFLQQLQEAVHSTNTPPLTPQEQALSDDFDALFGHGGAGLGPAEKIVFGQATRSAHHEILDNYLNNLGPNNWIHFTDIGAWGGQVLDRASITEFIQYGNGISTAAYYDTFRDGDGAALTGNAANGYVLTFPPDGQPQRKRFWSLTAYTPDAIELIPNTAGKYVVASDTHGLQTNPKDGSLSIYISKTKPAGVPKANWLPVGNGNFNVMLRVYGPVPGSAVADNTYVPPPVDKRSSGR</sequence>
<dbReference type="PANTHER" id="PTHR36509">
    <property type="entry name" value="BLL3101 PROTEIN"/>
    <property type="match status" value="1"/>
</dbReference>
<dbReference type="AlphaFoldDB" id="C8X7K4"/>
<proteinExistence type="predicted"/>
<dbReference type="InterPro" id="IPR010621">
    <property type="entry name" value="DUF1214"/>
</dbReference>
<accession>C8X7K4</accession>
<keyword evidence="3" id="KW-1185">Reference proteome</keyword>
<name>C8X7K4_NAKMY</name>
<dbReference type="InterPro" id="IPR037049">
    <property type="entry name" value="DUF1214_C_sf"/>
</dbReference>
<dbReference type="OrthoDB" id="40820at2"/>
<dbReference type="InParanoid" id="C8X7K4"/>
<reference evidence="2 3" key="2">
    <citation type="journal article" date="2010" name="Stand. Genomic Sci.">
        <title>Complete genome sequence of Nakamurella multipartita type strain (Y-104).</title>
        <authorList>
            <person name="Tice H."/>
            <person name="Mayilraj S."/>
            <person name="Sims D."/>
            <person name="Lapidus A."/>
            <person name="Nolan M."/>
            <person name="Lucas S."/>
            <person name="Glavina Del Rio T."/>
            <person name="Copeland A."/>
            <person name="Cheng J.F."/>
            <person name="Meincke L."/>
            <person name="Bruce D."/>
            <person name="Goodwin L."/>
            <person name="Pitluck S."/>
            <person name="Ivanova N."/>
            <person name="Mavromatis K."/>
            <person name="Ovchinnikova G."/>
            <person name="Pati A."/>
            <person name="Chen A."/>
            <person name="Palaniappan K."/>
            <person name="Land M."/>
            <person name="Hauser L."/>
            <person name="Chang Y.J."/>
            <person name="Jeffries C.D."/>
            <person name="Detter J.C."/>
            <person name="Brettin T."/>
            <person name="Rohde M."/>
            <person name="Goker M."/>
            <person name="Bristow J."/>
            <person name="Eisen J.A."/>
            <person name="Markowitz V."/>
            <person name="Hugenholtz P."/>
            <person name="Kyrpides N.C."/>
            <person name="Klenk H.P."/>
            <person name="Chen F."/>
        </authorList>
    </citation>
    <scope>NUCLEOTIDE SEQUENCE [LARGE SCALE GENOMIC DNA]</scope>
    <source>
        <strain evidence="3">ATCC 700099 / DSM 44233 / CIP 104796 / JCM 9543 / NBRC 105858 / Y-104</strain>
    </source>
</reference>
<dbReference type="RefSeq" id="WP_015747838.1">
    <property type="nucleotide sequence ID" value="NC_013235.1"/>
</dbReference>
<dbReference type="PANTHER" id="PTHR36509:SF2">
    <property type="entry name" value="BLL3101 PROTEIN"/>
    <property type="match status" value="1"/>
</dbReference>
<dbReference type="SUPFAM" id="SSF160935">
    <property type="entry name" value="VPA0735-like"/>
    <property type="match status" value="1"/>
</dbReference>
<organism evidence="2 3">
    <name type="scientific">Nakamurella multipartita (strain ATCC 700099 / DSM 44233 / CIP 104796 / JCM 9543 / NBRC 105858 / Y-104)</name>
    <name type="common">Microsphaera multipartita</name>
    <dbReference type="NCBI Taxonomy" id="479431"/>
    <lineage>
        <taxon>Bacteria</taxon>
        <taxon>Bacillati</taxon>
        <taxon>Actinomycetota</taxon>
        <taxon>Actinomycetes</taxon>
        <taxon>Nakamurellales</taxon>
        <taxon>Nakamurellaceae</taxon>
        <taxon>Nakamurella</taxon>
    </lineage>
</organism>
<protein>
    <recommendedName>
        <fullName evidence="1">DUF1214 domain-containing protein</fullName>
    </recommendedName>
</protein>
<evidence type="ECO:0000259" key="1">
    <source>
        <dbReference type="Pfam" id="PF06742"/>
    </source>
</evidence>